<dbReference type="Proteomes" id="UP000018031">
    <property type="component" value="Unassembled WGS sequence"/>
</dbReference>
<evidence type="ECO:0000313" key="2">
    <source>
        <dbReference type="EMBL" id="GAD05883.1"/>
    </source>
</evidence>
<feature type="region of interest" description="Disordered" evidence="1">
    <location>
        <begin position="1"/>
        <end position="21"/>
    </location>
</feature>
<sequence length="61" mass="7103">MQYLLNKNETETQPENVSQTSENNPEIIVFPYSFVSLRLSTFLNAHHFGCVIIYCVSMIYQ</sequence>
<evidence type="ECO:0000256" key="1">
    <source>
        <dbReference type="SAM" id="MobiDB-lite"/>
    </source>
</evidence>
<dbReference type="EMBL" id="BAOU01000044">
    <property type="protein sequence ID" value="GAD05883.1"/>
    <property type="molecule type" value="Genomic_DNA"/>
</dbReference>
<evidence type="ECO:0000313" key="3">
    <source>
        <dbReference type="Proteomes" id="UP000018031"/>
    </source>
</evidence>
<proteinExistence type="predicted"/>
<reference evidence="2 3" key="2">
    <citation type="journal article" date="2013" name="Genome Announc.">
        <title>Draft Genome Sequences of Porphyromonas crevioricanis JCM 15906T and Porphyromonas cansulci JCM 13913T Isolated from a Canine Oral Cavity.</title>
        <authorList>
            <person name="Sakamoto M."/>
            <person name="Tanaka N."/>
            <person name="Shiwa Y."/>
            <person name="Yoshikawa H."/>
            <person name="Ohkuma M."/>
        </authorList>
    </citation>
    <scope>NUCLEOTIDE SEQUENCE [LARGE SCALE GENOMIC DNA]</scope>
    <source>
        <strain evidence="2 3">JCM 15906</strain>
    </source>
</reference>
<gene>
    <name evidence="2" type="ORF">PORCRE_1592</name>
</gene>
<reference evidence="3" key="1">
    <citation type="journal article" date="2013" name="Genome">
        <title>Draft Genome Sequences of Porphyromonas crevioricanis JCM 15906T and Porphyromonas cansulci JCM 13913T Isolated from a Canine Oral Cavity.</title>
        <authorList>
            <person name="Sakamoto M."/>
            <person name="Tanaka N."/>
            <person name="Shiwa Y."/>
            <person name="Yoshikawa H."/>
            <person name="Ohkuma M."/>
        </authorList>
    </citation>
    <scope>NUCLEOTIDE SEQUENCE [LARGE SCALE GENOMIC DNA]</scope>
    <source>
        <strain evidence="3">JCM 15906</strain>
    </source>
</reference>
<accession>T1CS05</accession>
<name>T1CS05_9PORP</name>
<organism evidence="2 3">
    <name type="scientific">Porphyromonas crevioricanis JCM 15906</name>
    <dbReference type="NCBI Taxonomy" id="1305617"/>
    <lineage>
        <taxon>Bacteria</taxon>
        <taxon>Pseudomonadati</taxon>
        <taxon>Bacteroidota</taxon>
        <taxon>Bacteroidia</taxon>
        <taxon>Bacteroidales</taxon>
        <taxon>Porphyromonadaceae</taxon>
        <taxon>Porphyromonas</taxon>
    </lineage>
</organism>
<protein>
    <submittedName>
        <fullName evidence="2">Uncharacterized protein</fullName>
    </submittedName>
</protein>
<dbReference type="AlphaFoldDB" id="T1CS05"/>
<comment type="caution">
    <text evidence="2">The sequence shown here is derived from an EMBL/GenBank/DDBJ whole genome shotgun (WGS) entry which is preliminary data.</text>
</comment>